<keyword evidence="1" id="KW-0560">Oxidoreductase</keyword>
<dbReference type="GO" id="GO:0016627">
    <property type="term" value="F:oxidoreductase activity, acting on the CH-CH group of donors"/>
    <property type="evidence" value="ECO:0007669"/>
    <property type="project" value="InterPro"/>
</dbReference>
<proteinExistence type="predicted"/>
<gene>
    <name evidence="3" type="ORF">HQ497_00125</name>
</gene>
<dbReference type="GO" id="GO:0050660">
    <property type="term" value="F:flavin adenine dinucleotide binding"/>
    <property type="evidence" value="ECO:0007669"/>
    <property type="project" value="InterPro"/>
</dbReference>
<organism evidence="3 4">
    <name type="scientific">SAR86 cluster bacterium</name>
    <dbReference type="NCBI Taxonomy" id="2030880"/>
    <lineage>
        <taxon>Bacteria</taxon>
        <taxon>Pseudomonadati</taxon>
        <taxon>Pseudomonadota</taxon>
        <taxon>Gammaproteobacteria</taxon>
        <taxon>SAR86 cluster</taxon>
    </lineage>
</organism>
<dbReference type="InterPro" id="IPR052161">
    <property type="entry name" value="Mycobact_Acyl-CoA_DH"/>
</dbReference>
<dbReference type="Gene3D" id="1.10.540.10">
    <property type="entry name" value="Acyl-CoA dehydrogenase/oxidase, N-terminal domain"/>
    <property type="match status" value="1"/>
</dbReference>
<dbReference type="InterPro" id="IPR037069">
    <property type="entry name" value="AcylCoA_DH/ox_N_sf"/>
</dbReference>
<evidence type="ECO:0000313" key="3">
    <source>
        <dbReference type="EMBL" id="NQV63741.1"/>
    </source>
</evidence>
<evidence type="ECO:0000256" key="1">
    <source>
        <dbReference type="ARBA" id="ARBA00023002"/>
    </source>
</evidence>
<protein>
    <submittedName>
        <fullName evidence="3">Acyl-CoA dehydrogenase family protein</fullName>
    </submittedName>
</protein>
<dbReference type="Gene3D" id="2.40.110.10">
    <property type="entry name" value="Butyryl-CoA Dehydrogenase, subunit A, domain 2"/>
    <property type="match status" value="1"/>
</dbReference>
<evidence type="ECO:0000313" key="4">
    <source>
        <dbReference type="Proteomes" id="UP000754644"/>
    </source>
</evidence>
<dbReference type="PANTHER" id="PTHR43292">
    <property type="entry name" value="ACYL-COA DEHYDROGENASE"/>
    <property type="match status" value="1"/>
</dbReference>
<dbReference type="AlphaFoldDB" id="A0A972VUC0"/>
<dbReference type="Pfam" id="PF02771">
    <property type="entry name" value="Acyl-CoA_dh_N"/>
    <property type="match status" value="1"/>
</dbReference>
<reference evidence="3" key="1">
    <citation type="submission" date="2020-05" db="EMBL/GenBank/DDBJ databases">
        <title>Sulfur intermediates as new biogeochemical hubs in an aquatic model microbial ecosystem.</title>
        <authorList>
            <person name="Vigneron A."/>
        </authorList>
    </citation>
    <scope>NUCLEOTIDE SEQUENCE</scope>
    <source>
        <strain evidence="3">Bin.250</strain>
    </source>
</reference>
<evidence type="ECO:0000259" key="2">
    <source>
        <dbReference type="Pfam" id="PF02771"/>
    </source>
</evidence>
<dbReference type="PANTHER" id="PTHR43292:SF4">
    <property type="entry name" value="ACYL-COA DEHYDROGENASE FADE34"/>
    <property type="match status" value="1"/>
</dbReference>
<dbReference type="SUPFAM" id="SSF56645">
    <property type="entry name" value="Acyl-CoA dehydrogenase NM domain-like"/>
    <property type="match status" value="1"/>
</dbReference>
<dbReference type="InterPro" id="IPR009100">
    <property type="entry name" value="AcylCoA_DH/oxidase_NM_dom_sf"/>
</dbReference>
<dbReference type="InterPro" id="IPR046373">
    <property type="entry name" value="Acyl-CoA_Oxase/DH_mid-dom_sf"/>
</dbReference>
<feature type="domain" description="Acyl-CoA dehydrogenase/oxidase N-terminal" evidence="2">
    <location>
        <begin position="7"/>
        <end position="118"/>
    </location>
</feature>
<accession>A0A972VUC0</accession>
<dbReference type="InterPro" id="IPR013786">
    <property type="entry name" value="AcylCoA_DH/ox_N"/>
</dbReference>
<name>A0A972VUC0_9GAMM</name>
<dbReference type="GO" id="GO:0005886">
    <property type="term" value="C:plasma membrane"/>
    <property type="evidence" value="ECO:0007669"/>
    <property type="project" value="TreeGrafter"/>
</dbReference>
<dbReference type="Proteomes" id="UP000754644">
    <property type="component" value="Unassembled WGS sequence"/>
</dbReference>
<feature type="non-terminal residue" evidence="3">
    <location>
        <position position="249"/>
    </location>
</feature>
<sequence>MTTEFNDDQQQFRDVVKRFFTDKSPISAVRHLMADNAGYDAGVWQQLSAEVGLAGAHIPQAYGGYGFGPIELGIIAEEMGRTLYCGPFFASAVMAGYALLGGADEACKHRLLPGIADGSTIATLVLDDLNQVDQSGRGLHGELLAGAHAGTHATTDAGADSEEGADGASHWRLTGAVGLVLDAQVASVFLCVAATDNGLGLFLVGRDEPNLVIEPLEVIDPTRKLSRLQFNQVRAEKIGELNGAAMALL</sequence>
<dbReference type="EMBL" id="JABMOJ010000006">
    <property type="protein sequence ID" value="NQV63741.1"/>
    <property type="molecule type" value="Genomic_DNA"/>
</dbReference>
<comment type="caution">
    <text evidence="3">The sequence shown here is derived from an EMBL/GenBank/DDBJ whole genome shotgun (WGS) entry which is preliminary data.</text>
</comment>